<keyword evidence="1" id="KW-0472">Membrane</keyword>
<evidence type="ECO:0000256" key="1">
    <source>
        <dbReference type="SAM" id="Phobius"/>
    </source>
</evidence>
<name>A0A382K8J5_9ZZZZ</name>
<organism evidence="2">
    <name type="scientific">marine metagenome</name>
    <dbReference type="NCBI Taxonomy" id="408172"/>
    <lineage>
        <taxon>unclassified sequences</taxon>
        <taxon>metagenomes</taxon>
        <taxon>ecological metagenomes</taxon>
    </lineage>
</organism>
<evidence type="ECO:0000313" key="2">
    <source>
        <dbReference type="EMBL" id="SVC19975.1"/>
    </source>
</evidence>
<dbReference type="Pfam" id="PF04977">
    <property type="entry name" value="DivIC"/>
    <property type="match status" value="1"/>
</dbReference>
<gene>
    <name evidence="2" type="ORF">METZ01_LOCUS272829</name>
</gene>
<protein>
    <recommendedName>
        <fullName evidence="3">Septum formation initiator</fullName>
    </recommendedName>
</protein>
<keyword evidence="1" id="KW-1133">Transmembrane helix</keyword>
<dbReference type="EMBL" id="UINC01078671">
    <property type="protein sequence ID" value="SVC19975.1"/>
    <property type="molecule type" value="Genomic_DNA"/>
</dbReference>
<dbReference type="InterPro" id="IPR007060">
    <property type="entry name" value="FtsL/DivIC"/>
</dbReference>
<accession>A0A382K8J5</accession>
<proteinExistence type="predicted"/>
<sequence length="104" mass="12598">MNKSLALKNKLYLFFSLLISFFIFLYLFYFLINGDRGIISYYKIKNQNTQHHFVLTELQKKNSFLTDRIKRLQTNTIDLDFLDEQIRHKTGYVSENEFLIIFDQ</sequence>
<evidence type="ECO:0008006" key="3">
    <source>
        <dbReference type="Google" id="ProtNLM"/>
    </source>
</evidence>
<feature type="transmembrane region" description="Helical" evidence="1">
    <location>
        <begin position="12"/>
        <end position="32"/>
    </location>
</feature>
<keyword evidence="1" id="KW-0812">Transmembrane</keyword>
<reference evidence="2" key="1">
    <citation type="submission" date="2018-05" db="EMBL/GenBank/DDBJ databases">
        <authorList>
            <person name="Lanie J.A."/>
            <person name="Ng W.-L."/>
            <person name="Kazmierczak K.M."/>
            <person name="Andrzejewski T.M."/>
            <person name="Davidsen T.M."/>
            <person name="Wayne K.J."/>
            <person name="Tettelin H."/>
            <person name="Glass J.I."/>
            <person name="Rusch D."/>
            <person name="Podicherti R."/>
            <person name="Tsui H.-C.T."/>
            <person name="Winkler M.E."/>
        </authorList>
    </citation>
    <scope>NUCLEOTIDE SEQUENCE</scope>
</reference>
<dbReference type="AlphaFoldDB" id="A0A382K8J5"/>